<organism evidence="1 2">
    <name type="scientific">Fusarium oxysporum f. sp. lycopersici (strain 4287 / CBS 123668 / FGSC 9935 / NRRL 34936)</name>
    <name type="common">Fusarium vascular wilt of tomato</name>
    <dbReference type="NCBI Taxonomy" id="426428"/>
    <lineage>
        <taxon>Eukaryota</taxon>
        <taxon>Fungi</taxon>
        <taxon>Dikarya</taxon>
        <taxon>Ascomycota</taxon>
        <taxon>Pezizomycotina</taxon>
        <taxon>Sordariomycetes</taxon>
        <taxon>Hypocreomycetidae</taxon>
        <taxon>Hypocreales</taxon>
        <taxon>Nectriaceae</taxon>
        <taxon>Fusarium</taxon>
        <taxon>Fusarium oxysporum species complex</taxon>
    </lineage>
</organism>
<dbReference type="GeneID" id="28960190"/>
<name>A0A0J9V170_FUSO4</name>
<dbReference type="Proteomes" id="UP000009097">
    <property type="component" value="Unassembled WGS sequence"/>
</dbReference>
<gene>
    <name evidence="1" type="ORF">FOXG_19484</name>
</gene>
<accession>A0A0J9V170</accession>
<dbReference type="KEGG" id="fox:FOXG_19484"/>
<protein>
    <submittedName>
        <fullName evidence="1">Uncharacterized protein</fullName>
    </submittedName>
</protein>
<evidence type="ECO:0000313" key="1">
    <source>
        <dbReference type="EMBL" id="KNB05060.1"/>
    </source>
</evidence>
<dbReference type="AlphaFoldDB" id="A0A0J9V170"/>
<reference evidence="1" key="2">
    <citation type="journal article" date="2010" name="Nature">
        <title>Comparative genomics reveals mobile pathogenicity chromosomes in Fusarium.</title>
        <authorList>
            <person name="Ma L.J."/>
            <person name="van der Does H.C."/>
            <person name="Borkovich K.A."/>
            <person name="Coleman J.J."/>
            <person name="Daboussi M.J."/>
            <person name="Di Pietro A."/>
            <person name="Dufresne M."/>
            <person name="Freitag M."/>
            <person name="Grabherr M."/>
            <person name="Henrissat B."/>
            <person name="Houterman P.M."/>
            <person name="Kang S."/>
            <person name="Shim W.B."/>
            <person name="Woloshuk C."/>
            <person name="Xie X."/>
            <person name="Xu J.R."/>
            <person name="Antoniw J."/>
            <person name="Baker S.E."/>
            <person name="Bluhm B.H."/>
            <person name="Breakspear A."/>
            <person name="Brown D.W."/>
            <person name="Butchko R.A."/>
            <person name="Chapman S."/>
            <person name="Coulson R."/>
            <person name="Coutinho P.M."/>
            <person name="Danchin E.G."/>
            <person name="Diener A."/>
            <person name="Gale L.R."/>
            <person name="Gardiner D.M."/>
            <person name="Goff S."/>
            <person name="Hammond-Kosack K.E."/>
            <person name="Hilburn K."/>
            <person name="Hua-Van A."/>
            <person name="Jonkers W."/>
            <person name="Kazan K."/>
            <person name="Kodira C.D."/>
            <person name="Koehrsen M."/>
            <person name="Kumar L."/>
            <person name="Lee Y.H."/>
            <person name="Li L."/>
            <person name="Manners J.M."/>
            <person name="Miranda-Saavedra D."/>
            <person name="Mukherjee M."/>
            <person name="Park G."/>
            <person name="Park J."/>
            <person name="Park S.Y."/>
            <person name="Proctor R.H."/>
            <person name="Regev A."/>
            <person name="Ruiz-Roldan M.C."/>
            <person name="Sain D."/>
            <person name="Sakthikumar S."/>
            <person name="Sykes S."/>
            <person name="Schwartz D.C."/>
            <person name="Turgeon B.G."/>
            <person name="Wapinski I."/>
            <person name="Yoder O."/>
            <person name="Young S."/>
            <person name="Zeng Q."/>
            <person name="Zhou S."/>
            <person name="Galagan J."/>
            <person name="Cuomo C.A."/>
            <person name="Kistler H.C."/>
            <person name="Rep M."/>
        </authorList>
    </citation>
    <scope>NUCLEOTIDE SEQUENCE [LARGE SCALE GENOMIC DNA]</scope>
    <source>
        <strain evidence="1">4287</strain>
    </source>
</reference>
<dbReference type="RefSeq" id="XP_018243105.1">
    <property type="nucleotide sequence ID" value="XM_018399706.1"/>
</dbReference>
<sequence>MATLQTFQTQFASVDGVNVAYRRFGKRNTFPLLSTIFKGQSIIGHSEGAAPDATTAMASIAAKLLTAI</sequence>
<reference evidence="1" key="1">
    <citation type="submission" date="2007-04" db="EMBL/GenBank/DDBJ databases">
        <authorList>
            <consortium name="The Broad Institute Genome Sequencing Platform"/>
            <person name="Birren B."/>
            <person name="Lander E."/>
            <person name="Galagan J."/>
            <person name="Nusbaum C."/>
            <person name="Devon K."/>
            <person name="Ma L.-J."/>
            <person name="Jaffe D."/>
            <person name="Butler J."/>
            <person name="Alvarez P."/>
            <person name="Gnerre S."/>
            <person name="Grabherr M."/>
            <person name="Kleber M."/>
            <person name="Mauceli E."/>
            <person name="Brockman W."/>
            <person name="MacCallum I.A."/>
            <person name="Young S."/>
            <person name="LaButti K."/>
            <person name="DeCaprio D."/>
            <person name="Crawford M."/>
            <person name="Koehrsen M."/>
            <person name="Engels R."/>
            <person name="Montgomery P."/>
            <person name="Pearson M."/>
            <person name="Howarth C."/>
            <person name="Larson L."/>
            <person name="White J."/>
            <person name="O'Leary S."/>
            <person name="Kodira C."/>
            <person name="Zeng Q."/>
            <person name="Yandava C."/>
            <person name="Alvarado L."/>
            <person name="Kistler C."/>
            <person name="Shim W.-B."/>
            <person name="Kang S."/>
            <person name="Woloshuk C."/>
        </authorList>
    </citation>
    <scope>NUCLEOTIDE SEQUENCE</scope>
    <source>
        <strain evidence="1">4287</strain>
    </source>
</reference>
<dbReference type="EMBL" id="DS231703">
    <property type="protein sequence ID" value="KNB05060.1"/>
    <property type="molecule type" value="Genomic_DNA"/>
</dbReference>
<dbReference type="VEuPathDB" id="FungiDB:FOXG_19484"/>
<proteinExistence type="predicted"/>
<evidence type="ECO:0000313" key="2">
    <source>
        <dbReference type="Proteomes" id="UP000009097"/>
    </source>
</evidence>